<organism evidence="2 3">
    <name type="scientific">Hypsibius exemplaris</name>
    <name type="common">Freshwater tardigrade</name>
    <dbReference type="NCBI Taxonomy" id="2072580"/>
    <lineage>
        <taxon>Eukaryota</taxon>
        <taxon>Metazoa</taxon>
        <taxon>Ecdysozoa</taxon>
        <taxon>Tardigrada</taxon>
        <taxon>Eutardigrada</taxon>
        <taxon>Parachela</taxon>
        <taxon>Hypsibioidea</taxon>
        <taxon>Hypsibiidae</taxon>
        <taxon>Hypsibius</taxon>
    </lineage>
</organism>
<feature type="coiled-coil region" evidence="1">
    <location>
        <begin position="61"/>
        <end position="88"/>
    </location>
</feature>
<reference evidence="3" key="1">
    <citation type="submission" date="2017-01" db="EMBL/GenBank/DDBJ databases">
        <title>Comparative genomics of anhydrobiosis in the tardigrade Hypsibius dujardini.</title>
        <authorList>
            <person name="Yoshida Y."/>
            <person name="Koutsovoulos G."/>
            <person name="Laetsch D."/>
            <person name="Stevens L."/>
            <person name="Kumar S."/>
            <person name="Horikawa D."/>
            <person name="Ishino K."/>
            <person name="Komine S."/>
            <person name="Tomita M."/>
            <person name="Blaxter M."/>
            <person name="Arakawa K."/>
        </authorList>
    </citation>
    <scope>NUCLEOTIDE SEQUENCE [LARGE SCALE GENOMIC DNA]</scope>
    <source>
        <strain evidence="3">Z151</strain>
    </source>
</reference>
<sequence length="113" mass="12645">MAAQGQAPQPIANPGAAAAVIPPGTDEFQVVAAAVKAGVNARQAEYREIERTQPWRARRRDKRLMKRVEFLQNEIARLRNKCIKANAAHQIVMQQLRIEIEAAARRAQNPPRN</sequence>
<comment type="caution">
    <text evidence="2">The sequence shown here is derived from an EMBL/GenBank/DDBJ whole genome shotgun (WGS) entry which is preliminary data.</text>
</comment>
<dbReference type="AlphaFoldDB" id="A0A1W0WHF1"/>
<proteinExistence type="predicted"/>
<accession>A0A1W0WHF1</accession>
<dbReference type="Proteomes" id="UP000192578">
    <property type="component" value="Unassembled WGS sequence"/>
</dbReference>
<name>A0A1W0WHF1_HYPEX</name>
<gene>
    <name evidence="2" type="ORF">BV898_11231</name>
</gene>
<dbReference type="EMBL" id="MTYJ01000102">
    <property type="protein sequence ID" value="OQV14612.1"/>
    <property type="molecule type" value="Genomic_DNA"/>
</dbReference>
<keyword evidence="1" id="KW-0175">Coiled coil</keyword>
<evidence type="ECO:0000256" key="1">
    <source>
        <dbReference type="SAM" id="Coils"/>
    </source>
</evidence>
<protein>
    <submittedName>
        <fullName evidence="2">Uncharacterized protein</fullName>
    </submittedName>
</protein>
<keyword evidence="3" id="KW-1185">Reference proteome</keyword>
<evidence type="ECO:0000313" key="3">
    <source>
        <dbReference type="Proteomes" id="UP000192578"/>
    </source>
</evidence>
<evidence type="ECO:0000313" key="2">
    <source>
        <dbReference type="EMBL" id="OQV14612.1"/>
    </source>
</evidence>